<feature type="transmembrane region" description="Helical" evidence="1">
    <location>
        <begin position="45"/>
        <end position="62"/>
    </location>
</feature>
<accession>A0A9W8LUC0</accession>
<keyword evidence="1" id="KW-1133">Transmembrane helix</keyword>
<evidence type="ECO:0000313" key="3">
    <source>
        <dbReference type="Proteomes" id="UP001140094"/>
    </source>
</evidence>
<dbReference type="AlphaFoldDB" id="A0A9W8LUC0"/>
<keyword evidence="1" id="KW-0472">Membrane</keyword>
<dbReference type="Proteomes" id="UP001140094">
    <property type="component" value="Unassembled WGS sequence"/>
</dbReference>
<evidence type="ECO:0000256" key="1">
    <source>
        <dbReference type="SAM" id="Phobius"/>
    </source>
</evidence>
<dbReference type="EMBL" id="JANBUO010000006">
    <property type="protein sequence ID" value="KAJ2809262.1"/>
    <property type="molecule type" value="Genomic_DNA"/>
</dbReference>
<sequence length="159" mass="17301">MLRRLLLPTASRLFGCVPLEHGVLAAAAALMVWHVGAGIVSMRSIWILYEVWMAVSACAGIYAQRTRDAGHAQWFALALFADIGVFVARVAHSRELAMGDVEQCAVAMNANPGLALDQCLVHVHEIRAIAWVLRAAMLMLKVHLASLAYAFELVLSANH</sequence>
<organism evidence="2 3">
    <name type="scientific">Coemansia guatemalensis</name>
    <dbReference type="NCBI Taxonomy" id="2761395"/>
    <lineage>
        <taxon>Eukaryota</taxon>
        <taxon>Fungi</taxon>
        <taxon>Fungi incertae sedis</taxon>
        <taxon>Zoopagomycota</taxon>
        <taxon>Kickxellomycotina</taxon>
        <taxon>Kickxellomycetes</taxon>
        <taxon>Kickxellales</taxon>
        <taxon>Kickxellaceae</taxon>
        <taxon>Coemansia</taxon>
    </lineage>
</organism>
<reference evidence="2" key="1">
    <citation type="submission" date="2022-07" db="EMBL/GenBank/DDBJ databases">
        <title>Phylogenomic reconstructions and comparative analyses of Kickxellomycotina fungi.</title>
        <authorList>
            <person name="Reynolds N.K."/>
            <person name="Stajich J.E."/>
            <person name="Barry K."/>
            <person name="Grigoriev I.V."/>
            <person name="Crous P."/>
            <person name="Smith M.E."/>
        </authorList>
    </citation>
    <scope>NUCLEOTIDE SEQUENCE</scope>
    <source>
        <strain evidence="2">NRRL 1565</strain>
    </source>
</reference>
<dbReference type="OrthoDB" id="5558794at2759"/>
<name>A0A9W8LUC0_9FUNG</name>
<evidence type="ECO:0000313" key="2">
    <source>
        <dbReference type="EMBL" id="KAJ2809262.1"/>
    </source>
</evidence>
<proteinExistence type="predicted"/>
<feature type="transmembrane region" description="Helical" evidence="1">
    <location>
        <begin position="74"/>
        <end position="92"/>
    </location>
</feature>
<comment type="caution">
    <text evidence="2">The sequence shown here is derived from an EMBL/GenBank/DDBJ whole genome shotgun (WGS) entry which is preliminary data.</text>
</comment>
<protein>
    <submittedName>
        <fullName evidence="2">Uncharacterized protein</fullName>
    </submittedName>
</protein>
<gene>
    <name evidence="2" type="ORF">H4R20_000257</name>
</gene>
<keyword evidence="3" id="KW-1185">Reference proteome</keyword>
<feature type="transmembrane region" description="Helical" evidence="1">
    <location>
        <begin position="12"/>
        <end position="33"/>
    </location>
</feature>
<keyword evidence="1" id="KW-0812">Transmembrane</keyword>